<organism evidence="1">
    <name type="scientific">mine drainage metagenome</name>
    <dbReference type="NCBI Taxonomy" id="410659"/>
    <lineage>
        <taxon>unclassified sequences</taxon>
        <taxon>metagenomes</taxon>
        <taxon>ecological metagenomes</taxon>
    </lineage>
</organism>
<reference evidence="1" key="2">
    <citation type="journal article" date="2014" name="ISME J.">
        <title>Microbial stratification in low pH oxic and suboxic macroscopic growths along an acid mine drainage.</title>
        <authorList>
            <person name="Mendez-Garcia C."/>
            <person name="Mesa V."/>
            <person name="Sprenger R.R."/>
            <person name="Richter M."/>
            <person name="Diez M.S."/>
            <person name="Solano J."/>
            <person name="Bargiela R."/>
            <person name="Golyshina O.V."/>
            <person name="Manteca A."/>
            <person name="Ramos J.L."/>
            <person name="Gallego J.R."/>
            <person name="Llorente I."/>
            <person name="Martins Dos Santos V.A."/>
            <person name="Jensen O.N."/>
            <person name="Pelaez A.I."/>
            <person name="Sanchez J."/>
            <person name="Ferrer M."/>
        </authorList>
    </citation>
    <scope>NUCLEOTIDE SEQUENCE</scope>
</reference>
<reference evidence="1" key="1">
    <citation type="submission" date="2013-08" db="EMBL/GenBank/DDBJ databases">
        <authorList>
            <person name="Mendez C."/>
            <person name="Richter M."/>
            <person name="Ferrer M."/>
            <person name="Sanchez J."/>
        </authorList>
    </citation>
    <scope>NUCLEOTIDE SEQUENCE</scope>
</reference>
<sequence length="496" mass="54513">FIADVHVPMTPALRAEIMDITGEMASGAGLGVTTVPPDGDARAFADVEARNVSASLFVRWDEQALAVRIEWASVNLPGTESIEIVHNGAENRLRLARFHCAPPRTMVYADTAPPEWAQKLIGRIGAIRKAEGISDQLRIASADATWTVRCITNPARTRTVVVACEAKLAEFIASPLAALVDWVEITPETSIELQHRHGHAAAVPVAAIRMFQPGWQASDSAARHPWMLSDSHISDVWSVLFARDATPMAEATRVTIMQRAIDKLAALDASETRAARAEHDRSAATASAARATTDLEAALDVAAGHRREYESADAERRQMRGQIIALEQKIGAMVHHAVDLETRLTSVRPSMESWDDIQHWVVESLTSRLVLTPKALSAARSSVYRDFTFVADVLELLAGDYRSMRIGVAGARERYEEAAKRCGVETSGVGTSKDHRIYQDAYGVSWGGRNYVCDLHTSGSSSRHRTRAFRCYFAWDEERAMIVVGSLPEHLRSRES</sequence>
<dbReference type="AlphaFoldDB" id="T1B958"/>
<feature type="non-terminal residue" evidence="1">
    <location>
        <position position="1"/>
    </location>
</feature>
<comment type="caution">
    <text evidence="1">The sequence shown here is derived from an EMBL/GenBank/DDBJ whole genome shotgun (WGS) entry which is preliminary data.</text>
</comment>
<protein>
    <submittedName>
        <fullName evidence="1">Uncharacterized protein</fullName>
    </submittedName>
</protein>
<proteinExistence type="predicted"/>
<dbReference type="EMBL" id="AUZY01004128">
    <property type="protein sequence ID" value="EQD64983.1"/>
    <property type="molecule type" value="Genomic_DNA"/>
</dbReference>
<name>T1B958_9ZZZZ</name>
<evidence type="ECO:0000313" key="1">
    <source>
        <dbReference type="EMBL" id="EQD64983.1"/>
    </source>
</evidence>
<accession>T1B958</accession>
<gene>
    <name evidence="1" type="ORF">B1B_06538</name>
</gene>